<dbReference type="RefSeq" id="WP_275277045.1">
    <property type="nucleotide sequence ID" value="NZ_CP119108.1"/>
</dbReference>
<dbReference type="InterPro" id="IPR002575">
    <property type="entry name" value="Aminoglycoside_PTrfase"/>
</dbReference>
<keyword evidence="3" id="KW-1185">Reference proteome</keyword>
<dbReference type="SUPFAM" id="SSF56112">
    <property type="entry name" value="Protein kinase-like (PK-like)"/>
    <property type="match status" value="1"/>
</dbReference>
<dbReference type="PANTHER" id="PTHR21310">
    <property type="entry name" value="AMINOGLYCOSIDE PHOSPHOTRANSFERASE-RELATED-RELATED"/>
    <property type="match status" value="1"/>
</dbReference>
<dbReference type="Pfam" id="PF01636">
    <property type="entry name" value="APH"/>
    <property type="match status" value="1"/>
</dbReference>
<organism evidence="2 3">
    <name type="scientific">Microbacterium horticulturae</name>
    <dbReference type="NCBI Taxonomy" id="3028316"/>
    <lineage>
        <taxon>Bacteria</taxon>
        <taxon>Bacillati</taxon>
        <taxon>Actinomycetota</taxon>
        <taxon>Actinomycetes</taxon>
        <taxon>Micrococcales</taxon>
        <taxon>Microbacteriaceae</taxon>
        <taxon>Microbacterium</taxon>
    </lineage>
</organism>
<proteinExistence type="predicted"/>
<evidence type="ECO:0000259" key="1">
    <source>
        <dbReference type="Pfam" id="PF01636"/>
    </source>
</evidence>
<dbReference type="InterPro" id="IPR051678">
    <property type="entry name" value="AGP_Transferase"/>
</dbReference>
<dbReference type="PANTHER" id="PTHR21310:SF15">
    <property type="entry name" value="AMINOGLYCOSIDE PHOSPHOTRANSFERASE DOMAIN-CONTAINING PROTEIN"/>
    <property type="match status" value="1"/>
</dbReference>
<reference evidence="2 3" key="1">
    <citation type="submission" date="2023-03" db="EMBL/GenBank/DDBJ databases">
        <title>Genome sequence of Microbacterium sp. KACC 23027.</title>
        <authorList>
            <person name="Kim S."/>
            <person name="Heo J."/>
            <person name="Kwon S.-W."/>
        </authorList>
    </citation>
    <scope>NUCLEOTIDE SEQUENCE [LARGE SCALE GENOMIC DNA]</scope>
    <source>
        <strain evidence="2 3">KACC 23027</strain>
    </source>
</reference>
<sequence length="354" mass="38299">MVTRSDVFYAELPSDVIHRAVHAALGDHVHVRSWRELHGGLYNLTYLVTLDSHDCTRVVLRAGPPSAHELRSELRLLKSEVSVLPLLANLSVEVPRTIAFDGSRSVLDRDVVLQTVVEGVPAIPVVRELSGPARAAYYMQLGRITREVHAIEGTAFGAVLGPPRTRLAEALVDAFEAITADCRALALDEGDLPRVSAWVASHTDVFEGVVTPRLLAGDLWTPNVLLAHAEAAQPVITGVVDFDRAWWGDPAADWTIWMARRLNAPDRDAFWDGYGALPYTDEGAAARSLVYEARHLGAVLLERSRLGASPERIAETRDALGTISAALASLSFRGSWSVQGGSIGWIPSDAIGGT</sequence>
<dbReference type="EMBL" id="CP119108">
    <property type="protein sequence ID" value="WEG07706.1"/>
    <property type="molecule type" value="Genomic_DNA"/>
</dbReference>
<dbReference type="Gene3D" id="3.30.200.20">
    <property type="entry name" value="Phosphorylase Kinase, domain 1"/>
    <property type="match status" value="1"/>
</dbReference>
<accession>A0ABY8BU57</accession>
<gene>
    <name evidence="2" type="ORF">PU630_10650</name>
</gene>
<name>A0ABY8BU57_9MICO</name>
<protein>
    <submittedName>
        <fullName evidence="2">Phosphotransferase</fullName>
    </submittedName>
</protein>
<dbReference type="Proteomes" id="UP001214553">
    <property type="component" value="Chromosome"/>
</dbReference>
<feature type="domain" description="Aminoglycoside phosphotransferase" evidence="1">
    <location>
        <begin position="34"/>
        <end position="278"/>
    </location>
</feature>
<evidence type="ECO:0000313" key="3">
    <source>
        <dbReference type="Proteomes" id="UP001214553"/>
    </source>
</evidence>
<dbReference type="InterPro" id="IPR011009">
    <property type="entry name" value="Kinase-like_dom_sf"/>
</dbReference>
<dbReference type="Gene3D" id="3.90.1200.10">
    <property type="match status" value="1"/>
</dbReference>
<evidence type="ECO:0000313" key="2">
    <source>
        <dbReference type="EMBL" id="WEG07706.1"/>
    </source>
</evidence>